<dbReference type="Proteomes" id="UP000324241">
    <property type="component" value="Unassembled WGS sequence"/>
</dbReference>
<accession>A0A4S3JD09</accession>
<dbReference type="InterPro" id="IPR038973">
    <property type="entry name" value="MutL/Mlh/Pms-like"/>
</dbReference>
<dbReference type="InterPro" id="IPR037198">
    <property type="entry name" value="MutL_C_sf"/>
</dbReference>
<dbReference type="GO" id="GO:0032300">
    <property type="term" value="C:mismatch repair complex"/>
    <property type="evidence" value="ECO:0007669"/>
    <property type="project" value="InterPro"/>
</dbReference>
<dbReference type="Proteomes" id="UP000308092">
    <property type="component" value="Unassembled WGS sequence"/>
</dbReference>
<dbReference type="Pfam" id="PF13589">
    <property type="entry name" value="HATPase_c_3"/>
    <property type="match status" value="1"/>
</dbReference>
<evidence type="ECO:0000313" key="6">
    <source>
        <dbReference type="Proteomes" id="UP000308092"/>
    </source>
</evidence>
<name>A0A4S3JD09_9EURO</name>
<reference evidence="5 6" key="1">
    <citation type="submission" date="2019-03" db="EMBL/GenBank/DDBJ databases">
        <title>The genome sequence of a newly discovered highly antifungal drug resistant Aspergillus species, Aspergillus tanneri NIH 1004.</title>
        <authorList>
            <person name="Mounaud S."/>
            <person name="Singh I."/>
            <person name="Joardar V."/>
            <person name="Pakala S."/>
            <person name="Pakala S."/>
            <person name="Venepally P."/>
            <person name="Hoover J."/>
            <person name="Nierman W."/>
            <person name="Chung J."/>
            <person name="Losada L."/>
        </authorList>
    </citation>
    <scope>NUCLEOTIDE SEQUENCE [LARGE SCALE GENOMIC DNA]</scope>
    <source>
        <strain evidence="5 6">NIH1004</strain>
    </source>
</reference>
<gene>
    <name evidence="4" type="primary">MLH3</name>
    <name evidence="4" type="ORF">ATNIH1004_005073</name>
    <name evidence="5" type="ORF">EYZ11_007431</name>
</gene>
<feature type="region of interest" description="Disordered" evidence="2">
    <location>
        <begin position="395"/>
        <end position="419"/>
    </location>
</feature>
<evidence type="ECO:0000259" key="3">
    <source>
        <dbReference type="SMART" id="SM00853"/>
    </source>
</evidence>
<dbReference type="InterPro" id="IPR042120">
    <property type="entry name" value="MutL_C_dimsub"/>
</dbReference>
<dbReference type="Gene3D" id="3.30.1370.100">
    <property type="entry name" value="MutL, C-terminal domain, regulatory subdomain"/>
    <property type="match status" value="1"/>
</dbReference>
<dbReference type="STRING" id="1220188.A0A4S3JD09"/>
<dbReference type="GO" id="GO:0140664">
    <property type="term" value="F:ATP-dependent DNA damage sensor activity"/>
    <property type="evidence" value="ECO:0007669"/>
    <property type="project" value="InterPro"/>
</dbReference>
<dbReference type="OrthoDB" id="429932at2759"/>
<sequence>MSQRVRRIEPLPSEVVEKLKSSTSITHLNDVIVELVKNALDANANTVYVTADFKRGGCIVDDDGDGIPPTEFESNGGLGKSYHTSKLFSERDVYGRRGSFLASLSSLSLLTITSQHVHYSSTSTVIFHHSTPVARLIPAPAPGLRFRNHGTSVTVNDLFGNMPVRVKNRALALQKLDRQWDELRQLLVSLILANNSLAKLVVYDASRDRKLIIRPRTGGKRTDGELDLQRVGSILAQAGLIEPRTIDCWNAVSACVPDLSIHAAISLVPSPTKKVQFISVGIDPVFPRNCTNFFFGEINRLFSLSDFGTIGAVPVPTHETSSVEPPGDYNTKMKSAAKTVNKWPMFYVRIDTNAPQKFRGEGQGVPESDKSVQHILDVLSAMINEFLKQHGLLPRAAKRKRKGTHVQEDPGEGSKSTVAPHCLNTAIGTEEALNIKLPDFSKFPRGIGRDLGSWSRVKSAKESNNTDFTDRSQGNYAGLPLGTVNVEPVTKRPTQKSPLSISKVAAESSSGVQQQVDIDAASPRFGNMDTLGTDKVVPWTDPHTGRSHLVNSRTGQSVNVEPSLTAALMDQRPQSTGCLQSVRIRENSEQPRSAMSVRTQNTWAENLLDRWENPALRRPEQPIHAIATGRESVADSLEARVRDSLGGLCGFNTLGLSKFGGKLHKQDLERAEVVSQVDQKFILAKLRPTPAHKAGRDSGATLVLVDQHAADERCRIEGLFEELFSSSKGDSRPIQTVSLERMVFEIPPTEKSLFVENTEYFGSWGFDYTVEQKAGEQSAFIFVHTIPVLIAERCRIEPDLVIEVIRTEIWKREETGRLLGKTDEGQGWVGRLKGCPQGLVDLLNSRACRTAIMFNDKLTIDECQKLVQRLARCVFPFQCAHGRPSMIPLLVMAHELDGDGDGEVLDGRGFLEAFKSWY</sequence>
<dbReference type="InterPro" id="IPR036890">
    <property type="entry name" value="HATPase_C_sf"/>
</dbReference>
<comment type="caution">
    <text evidence="5">The sequence shown here is derived from an EMBL/GenBank/DDBJ whole genome shotgun (WGS) entry which is preliminary data.</text>
</comment>
<dbReference type="GeneID" id="54327775"/>
<reference evidence="4 7" key="2">
    <citation type="submission" date="2019-08" db="EMBL/GenBank/DDBJ databases">
        <title>The genome sequence of a newly discovered highly antifungal drug resistant Aspergillus species, Aspergillus tanneri NIH 1004.</title>
        <authorList>
            <person name="Mounaud S."/>
            <person name="Singh I."/>
            <person name="Joardar V."/>
            <person name="Pakala S."/>
            <person name="Pakala S."/>
            <person name="Venepally P."/>
            <person name="Chung J.K."/>
            <person name="Losada L."/>
            <person name="Nierman W.C."/>
        </authorList>
    </citation>
    <scope>NUCLEOTIDE SEQUENCE [LARGE SCALE GENOMIC DNA]</scope>
    <source>
        <strain evidence="4 7">NIH1004</strain>
    </source>
</reference>
<organism evidence="5 6">
    <name type="scientific">Aspergillus tanneri</name>
    <dbReference type="NCBI Taxonomy" id="1220188"/>
    <lineage>
        <taxon>Eukaryota</taxon>
        <taxon>Fungi</taxon>
        <taxon>Dikarya</taxon>
        <taxon>Ascomycota</taxon>
        <taxon>Pezizomycotina</taxon>
        <taxon>Eurotiomycetes</taxon>
        <taxon>Eurotiomycetidae</taxon>
        <taxon>Eurotiales</taxon>
        <taxon>Aspergillaceae</taxon>
        <taxon>Aspergillus</taxon>
        <taxon>Aspergillus subgen. Circumdati</taxon>
    </lineage>
</organism>
<dbReference type="VEuPathDB" id="FungiDB:EYZ11_007431"/>
<evidence type="ECO:0000313" key="7">
    <source>
        <dbReference type="Proteomes" id="UP000324241"/>
    </source>
</evidence>
<dbReference type="GO" id="GO:0006298">
    <property type="term" value="P:mismatch repair"/>
    <property type="evidence" value="ECO:0007669"/>
    <property type="project" value="InterPro"/>
</dbReference>
<evidence type="ECO:0000313" key="4">
    <source>
        <dbReference type="EMBL" id="KAA8649178.1"/>
    </source>
</evidence>
<dbReference type="GO" id="GO:0005524">
    <property type="term" value="F:ATP binding"/>
    <property type="evidence" value="ECO:0007669"/>
    <property type="project" value="InterPro"/>
</dbReference>
<proteinExistence type="inferred from homology"/>
<dbReference type="EMBL" id="SOSA01000287">
    <property type="protein sequence ID" value="THC93093.1"/>
    <property type="molecule type" value="Genomic_DNA"/>
</dbReference>
<dbReference type="PANTHER" id="PTHR10073:SF47">
    <property type="entry name" value="DNA MISMATCH REPAIR PROTEIN MLH3"/>
    <property type="match status" value="1"/>
</dbReference>
<dbReference type="InterPro" id="IPR014790">
    <property type="entry name" value="MutL_C"/>
</dbReference>
<protein>
    <submittedName>
        <fullName evidence="4">DNA mismatch repair protein</fullName>
    </submittedName>
</protein>
<dbReference type="SUPFAM" id="SSF118116">
    <property type="entry name" value="DNA mismatch repair protein MutL"/>
    <property type="match status" value="1"/>
</dbReference>
<dbReference type="GO" id="GO:0016887">
    <property type="term" value="F:ATP hydrolysis activity"/>
    <property type="evidence" value="ECO:0007669"/>
    <property type="project" value="InterPro"/>
</dbReference>
<dbReference type="AlphaFoldDB" id="A0A4S3JD09"/>
<keyword evidence="6" id="KW-1185">Reference proteome</keyword>
<feature type="region of interest" description="Disordered" evidence="2">
    <location>
        <begin position="462"/>
        <end position="481"/>
    </location>
</feature>
<dbReference type="RefSeq" id="XP_033428539.1">
    <property type="nucleotide sequence ID" value="XM_033569733.1"/>
</dbReference>
<dbReference type="Gene3D" id="3.30.1540.20">
    <property type="entry name" value="MutL, C-terminal domain, dimerisation subdomain"/>
    <property type="match status" value="1"/>
</dbReference>
<feature type="compositionally biased region" description="Polar residues" evidence="2">
    <location>
        <begin position="462"/>
        <end position="475"/>
    </location>
</feature>
<evidence type="ECO:0000313" key="5">
    <source>
        <dbReference type="EMBL" id="THC93093.1"/>
    </source>
</evidence>
<dbReference type="PANTHER" id="PTHR10073">
    <property type="entry name" value="DNA MISMATCH REPAIR PROTEIN MLH, PMS, MUTL"/>
    <property type="match status" value="1"/>
</dbReference>
<comment type="similarity">
    <text evidence="1">Belongs to the DNA mismatch repair MutL/HexB family.</text>
</comment>
<dbReference type="Gene3D" id="3.30.565.10">
    <property type="entry name" value="Histidine kinase-like ATPase, C-terminal domain"/>
    <property type="match status" value="1"/>
</dbReference>
<dbReference type="SUPFAM" id="SSF55874">
    <property type="entry name" value="ATPase domain of HSP90 chaperone/DNA topoisomerase II/histidine kinase"/>
    <property type="match status" value="1"/>
</dbReference>
<dbReference type="EMBL" id="QUQM01000003">
    <property type="protein sequence ID" value="KAA8649178.1"/>
    <property type="molecule type" value="Genomic_DNA"/>
</dbReference>
<evidence type="ECO:0000256" key="2">
    <source>
        <dbReference type="SAM" id="MobiDB-lite"/>
    </source>
</evidence>
<dbReference type="SMART" id="SM00853">
    <property type="entry name" value="MutL_C"/>
    <property type="match status" value="1"/>
</dbReference>
<dbReference type="InterPro" id="IPR042121">
    <property type="entry name" value="MutL_C_regsub"/>
</dbReference>
<evidence type="ECO:0000256" key="1">
    <source>
        <dbReference type="ARBA" id="ARBA00006082"/>
    </source>
</evidence>
<feature type="domain" description="MutL C-terminal dimerisation" evidence="3">
    <location>
        <begin position="673"/>
        <end position="858"/>
    </location>
</feature>